<evidence type="ECO:0000256" key="2">
    <source>
        <dbReference type="ARBA" id="ARBA00022448"/>
    </source>
</evidence>
<evidence type="ECO:0000313" key="8">
    <source>
        <dbReference type="Proteomes" id="UP000321662"/>
    </source>
</evidence>
<dbReference type="GO" id="GO:0007155">
    <property type="term" value="P:cell adhesion"/>
    <property type="evidence" value="ECO:0007669"/>
    <property type="project" value="InterPro"/>
</dbReference>
<dbReference type="AlphaFoldDB" id="A0A511AVH2"/>
<dbReference type="EMBL" id="BJUY01000041">
    <property type="protein sequence ID" value="GEK92200.1"/>
    <property type="molecule type" value="Genomic_DNA"/>
</dbReference>
<dbReference type="InterPro" id="IPR006129">
    <property type="entry name" value="AdhesinB"/>
</dbReference>
<feature type="chain" id="PRO_5022083044" evidence="6">
    <location>
        <begin position="29"/>
        <end position="324"/>
    </location>
</feature>
<evidence type="ECO:0000256" key="5">
    <source>
        <dbReference type="RuleBase" id="RU003512"/>
    </source>
</evidence>
<organism evidence="7 8">
    <name type="scientific">Alkalibacterium kapii</name>
    <dbReference type="NCBI Taxonomy" id="426704"/>
    <lineage>
        <taxon>Bacteria</taxon>
        <taxon>Bacillati</taxon>
        <taxon>Bacillota</taxon>
        <taxon>Bacilli</taxon>
        <taxon>Lactobacillales</taxon>
        <taxon>Carnobacteriaceae</taxon>
        <taxon>Alkalibacterium</taxon>
    </lineage>
</organism>
<dbReference type="InterPro" id="IPR050492">
    <property type="entry name" value="Bact_metal-bind_prot9"/>
</dbReference>
<dbReference type="Gene3D" id="3.40.50.1980">
    <property type="entry name" value="Nitrogenase molybdenum iron protein domain"/>
    <property type="match status" value="2"/>
</dbReference>
<dbReference type="GO" id="GO:0030001">
    <property type="term" value="P:metal ion transport"/>
    <property type="evidence" value="ECO:0007669"/>
    <property type="project" value="InterPro"/>
</dbReference>
<reference evidence="7 8" key="1">
    <citation type="submission" date="2019-07" db="EMBL/GenBank/DDBJ databases">
        <title>Whole genome shotgun sequence of Alkalibacterium kapii NBRC 103247.</title>
        <authorList>
            <person name="Hosoyama A."/>
            <person name="Uohara A."/>
            <person name="Ohji S."/>
            <person name="Ichikawa N."/>
        </authorList>
    </citation>
    <scope>NUCLEOTIDE SEQUENCE [LARGE SCALE GENOMIC DNA]</scope>
    <source>
        <strain evidence="7 8">NBRC 103247</strain>
    </source>
</reference>
<dbReference type="PANTHER" id="PTHR42953">
    <property type="entry name" value="HIGH-AFFINITY ZINC UPTAKE SYSTEM PROTEIN ZNUA-RELATED"/>
    <property type="match status" value="1"/>
</dbReference>
<keyword evidence="8" id="KW-1185">Reference proteome</keyword>
<accession>A0A511AVH2</accession>
<evidence type="ECO:0000313" key="7">
    <source>
        <dbReference type="EMBL" id="GEK92200.1"/>
    </source>
</evidence>
<sequence length="324" mass="35904">MKNWLKVVLSTVVLITLAACGNSGSANQEITGTDESHLNVVATNSIIADMAEQVGGGLVNIHSLVPIGTDPHEHEVLPDDIQKSEEADIVLYNALNLETGNGWFDDLMDTTGKVEDEDYFALSKGVEPLFLTSEGQTDQADPHAWLDLQNGIKYVREIERIFSEKDPENAAAFKDNADAYVEKLTELDSEAKEAFDDIPEDKQLLVTSEGAFKYFAKAYGIEAGYIWEINTENQGTPEQMKQIIDKVKSSETPVLFVETSVDPRSMERVSQETGLPIYTAIYTDSIAKEGEPGDSYYDMVKWNIEKIHDGLSQTRGEAEPLDKK</sequence>
<evidence type="ECO:0000256" key="1">
    <source>
        <dbReference type="ARBA" id="ARBA00004196"/>
    </source>
</evidence>
<dbReference type="PROSITE" id="PS51257">
    <property type="entry name" value="PROKAR_LIPOPROTEIN"/>
    <property type="match status" value="1"/>
</dbReference>
<dbReference type="Proteomes" id="UP000321662">
    <property type="component" value="Unassembled WGS sequence"/>
</dbReference>
<evidence type="ECO:0000256" key="4">
    <source>
        <dbReference type="ARBA" id="ARBA00022729"/>
    </source>
</evidence>
<dbReference type="Pfam" id="PF01297">
    <property type="entry name" value="ZnuA"/>
    <property type="match status" value="1"/>
</dbReference>
<dbReference type="InterPro" id="IPR006127">
    <property type="entry name" value="ZnuA-like"/>
</dbReference>
<feature type="signal peptide" evidence="6">
    <location>
        <begin position="1"/>
        <end position="28"/>
    </location>
</feature>
<dbReference type="GO" id="GO:0030313">
    <property type="term" value="C:cell envelope"/>
    <property type="evidence" value="ECO:0007669"/>
    <property type="project" value="UniProtKB-SubCell"/>
</dbReference>
<dbReference type="CDD" id="cd01137">
    <property type="entry name" value="PsaA"/>
    <property type="match status" value="1"/>
</dbReference>
<name>A0A511AVH2_9LACT</name>
<gene>
    <name evidence="7" type="primary">psaA</name>
    <name evidence="7" type="ORF">AKA01nite_18220</name>
</gene>
<comment type="caution">
    <text evidence="7">The sequence shown here is derived from an EMBL/GenBank/DDBJ whole genome shotgun (WGS) entry which is preliminary data.</text>
</comment>
<keyword evidence="2 5" id="KW-0813">Transport</keyword>
<dbReference type="GO" id="GO:0046872">
    <property type="term" value="F:metal ion binding"/>
    <property type="evidence" value="ECO:0007669"/>
    <property type="project" value="UniProtKB-KW"/>
</dbReference>
<comment type="subcellular location">
    <subcellularLocation>
        <location evidence="1">Cell envelope</location>
    </subcellularLocation>
</comment>
<protein>
    <submittedName>
        <fullName evidence="7">Metal ABC transporter substrate-binding protein</fullName>
    </submittedName>
</protein>
<keyword evidence="3" id="KW-0479">Metal-binding</keyword>
<dbReference type="InterPro" id="IPR006128">
    <property type="entry name" value="Lipoprotein_PsaA-like"/>
</dbReference>
<comment type="similarity">
    <text evidence="5">Belongs to the bacterial solute-binding protein 9 family.</text>
</comment>
<keyword evidence="4 6" id="KW-0732">Signal</keyword>
<evidence type="ECO:0000256" key="3">
    <source>
        <dbReference type="ARBA" id="ARBA00022723"/>
    </source>
</evidence>
<evidence type="ECO:0000256" key="6">
    <source>
        <dbReference type="SAM" id="SignalP"/>
    </source>
</evidence>
<dbReference type="OrthoDB" id="9793396at2"/>
<dbReference type="SUPFAM" id="SSF53807">
    <property type="entry name" value="Helical backbone' metal receptor"/>
    <property type="match status" value="1"/>
</dbReference>
<dbReference type="PANTHER" id="PTHR42953:SF1">
    <property type="entry name" value="METAL-BINDING PROTEIN HI_0362-RELATED"/>
    <property type="match status" value="1"/>
</dbReference>
<dbReference type="PRINTS" id="PR00690">
    <property type="entry name" value="ADHESNFAMILY"/>
</dbReference>
<dbReference type="RefSeq" id="WP_146925003.1">
    <property type="nucleotide sequence ID" value="NZ_BJUY01000041.1"/>
</dbReference>
<proteinExistence type="inferred from homology"/>
<dbReference type="PRINTS" id="PR00691">
    <property type="entry name" value="ADHESINB"/>
</dbReference>